<dbReference type="InterPro" id="IPR055213">
    <property type="entry name" value="IML1_double_psi_beta_barrel"/>
</dbReference>
<feature type="compositionally biased region" description="Low complexity" evidence="5">
    <location>
        <begin position="36"/>
        <end position="49"/>
    </location>
</feature>
<feature type="region of interest" description="Disordered" evidence="5">
    <location>
        <begin position="1"/>
        <end position="55"/>
    </location>
</feature>
<dbReference type="InterPro" id="IPR027244">
    <property type="entry name" value="IML1"/>
</dbReference>
<dbReference type="SMART" id="SM00064">
    <property type="entry name" value="FYVE"/>
    <property type="match status" value="1"/>
</dbReference>
<dbReference type="RefSeq" id="XP_009514771.1">
    <property type="nucleotide sequence ID" value="XM_009516476.1"/>
</dbReference>
<dbReference type="InterPro" id="IPR048255">
    <property type="entry name" value="IML1_N"/>
</dbReference>
<evidence type="ECO:0000256" key="2">
    <source>
        <dbReference type="ARBA" id="ARBA00022771"/>
    </source>
</evidence>
<protein>
    <recommendedName>
        <fullName evidence="7">FYVE-type domain-containing protein</fullName>
    </recommendedName>
</protein>
<reference evidence="8 9" key="1">
    <citation type="journal article" date="2006" name="Science">
        <title>Phytophthora genome sequences uncover evolutionary origins and mechanisms of pathogenesis.</title>
        <authorList>
            <person name="Tyler B.M."/>
            <person name="Tripathy S."/>
            <person name="Zhang X."/>
            <person name="Dehal P."/>
            <person name="Jiang R.H."/>
            <person name="Aerts A."/>
            <person name="Arredondo F.D."/>
            <person name="Baxter L."/>
            <person name="Bensasson D."/>
            <person name="Beynon J.L."/>
            <person name="Chapman J."/>
            <person name="Damasceno C.M."/>
            <person name="Dorrance A.E."/>
            <person name="Dou D."/>
            <person name="Dickerman A.W."/>
            <person name="Dubchak I.L."/>
            <person name="Garbelotto M."/>
            <person name="Gijzen M."/>
            <person name="Gordon S.G."/>
            <person name="Govers F."/>
            <person name="Grunwald N.J."/>
            <person name="Huang W."/>
            <person name="Ivors K.L."/>
            <person name="Jones R.W."/>
            <person name="Kamoun S."/>
            <person name="Krampis K."/>
            <person name="Lamour K.H."/>
            <person name="Lee M.K."/>
            <person name="McDonald W.H."/>
            <person name="Medina M."/>
            <person name="Meijer H.J."/>
            <person name="Nordberg E.K."/>
            <person name="Maclean D.J."/>
            <person name="Ospina-Giraldo M.D."/>
            <person name="Morris P.F."/>
            <person name="Phuntumart V."/>
            <person name="Putnam N.H."/>
            <person name="Rash S."/>
            <person name="Rose J.K."/>
            <person name="Sakihama Y."/>
            <person name="Salamov A.A."/>
            <person name="Savidor A."/>
            <person name="Scheuring C.F."/>
            <person name="Smith B.M."/>
            <person name="Sobral B.W."/>
            <person name="Terry A."/>
            <person name="Torto-Alalibo T.A."/>
            <person name="Win J."/>
            <person name="Xu Z."/>
            <person name="Zhang H."/>
            <person name="Grigoriev I.V."/>
            <person name="Rokhsar D.S."/>
            <person name="Boore J.L."/>
        </authorList>
    </citation>
    <scope>NUCLEOTIDE SEQUENCE [LARGE SCALE GENOMIC DNA]</scope>
    <source>
        <strain evidence="8 9">P6497</strain>
    </source>
</reference>
<organism evidence="8 9">
    <name type="scientific">Phytophthora sojae (strain P6497)</name>
    <name type="common">Soybean stem and root rot agent</name>
    <name type="synonym">Phytophthora megasperma f. sp. glycines</name>
    <dbReference type="NCBI Taxonomy" id="1094619"/>
    <lineage>
        <taxon>Eukaryota</taxon>
        <taxon>Sar</taxon>
        <taxon>Stramenopiles</taxon>
        <taxon>Oomycota</taxon>
        <taxon>Peronosporomycetes</taxon>
        <taxon>Peronosporales</taxon>
        <taxon>Peronosporaceae</taxon>
        <taxon>Phytophthora</taxon>
    </lineage>
</organism>
<name>G4YIB3_PHYSP</name>
<evidence type="ECO:0000256" key="6">
    <source>
        <dbReference type="SAM" id="Phobius"/>
    </source>
</evidence>
<evidence type="ECO:0000313" key="9">
    <source>
        <dbReference type="Proteomes" id="UP000002640"/>
    </source>
</evidence>
<keyword evidence="6" id="KW-0812">Transmembrane</keyword>
<dbReference type="Pfam" id="PF23013">
    <property type="entry name" value="IML1_N"/>
    <property type="match status" value="1"/>
</dbReference>
<feature type="region of interest" description="Disordered" evidence="5">
    <location>
        <begin position="1391"/>
        <end position="1445"/>
    </location>
</feature>
<evidence type="ECO:0000256" key="3">
    <source>
        <dbReference type="ARBA" id="ARBA00022833"/>
    </source>
</evidence>
<keyword evidence="9" id="KW-1185">Reference proteome</keyword>
<dbReference type="Gene3D" id="3.30.40.10">
    <property type="entry name" value="Zinc/RING finger domain, C3HC4 (zinc finger)"/>
    <property type="match status" value="1"/>
</dbReference>
<feature type="compositionally biased region" description="Polar residues" evidence="5">
    <location>
        <begin position="1654"/>
        <end position="1674"/>
    </location>
</feature>
<evidence type="ECO:0000256" key="4">
    <source>
        <dbReference type="PROSITE-ProRule" id="PRU00091"/>
    </source>
</evidence>
<dbReference type="Pfam" id="PF12257">
    <property type="entry name" value="IML1"/>
    <property type="match status" value="1"/>
</dbReference>
<dbReference type="GO" id="GO:0010508">
    <property type="term" value="P:positive regulation of autophagy"/>
    <property type="evidence" value="ECO:0007669"/>
    <property type="project" value="TreeGrafter"/>
</dbReference>
<dbReference type="GeneID" id="20643063"/>
<keyword evidence="1" id="KW-0479">Metal-binding</keyword>
<dbReference type="Pfam" id="PF01363">
    <property type="entry name" value="FYVE"/>
    <property type="match status" value="1"/>
</dbReference>
<feature type="region of interest" description="Disordered" evidence="5">
    <location>
        <begin position="846"/>
        <end position="880"/>
    </location>
</feature>
<dbReference type="GO" id="GO:0005096">
    <property type="term" value="F:GTPase activator activity"/>
    <property type="evidence" value="ECO:0007669"/>
    <property type="project" value="InterPro"/>
</dbReference>
<evidence type="ECO:0000313" key="8">
    <source>
        <dbReference type="EMBL" id="EGZ27496.1"/>
    </source>
</evidence>
<dbReference type="GO" id="GO:1904262">
    <property type="term" value="P:negative regulation of TORC1 signaling"/>
    <property type="evidence" value="ECO:0007669"/>
    <property type="project" value="TreeGrafter"/>
</dbReference>
<dbReference type="InterPro" id="IPR011011">
    <property type="entry name" value="Znf_FYVE_PHD"/>
</dbReference>
<dbReference type="SUPFAM" id="SSF57903">
    <property type="entry name" value="FYVE/PHD zinc finger"/>
    <property type="match status" value="1"/>
</dbReference>
<dbReference type="InterPro" id="IPR013083">
    <property type="entry name" value="Znf_RING/FYVE/PHD"/>
</dbReference>
<dbReference type="InterPro" id="IPR000306">
    <property type="entry name" value="Znf_FYVE"/>
</dbReference>
<dbReference type="PROSITE" id="PS50178">
    <property type="entry name" value="ZF_FYVE"/>
    <property type="match status" value="1"/>
</dbReference>
<feature type="compositionally biased region" description="Low complexity" evidence="5">
    <location>
        <begin position="13"/>
        <end position="25"/>
    </location>
</feature>
<evidence type="ECO:0000259" key="7">
    <source>
        <dbReference type="PROSITE" id="PS50178"/>
    </source>
</evidence>
<feature type="compositionally biased region" description="Low complexity" evidence="5">
    <location>
        <begin position="800"/>
        <end position="817"/>
    </location>
</feature>
<proteinExistence type="predicted"/>
<gene>
    <name evidence="8" type="ORF">PHYSODRAFT_308730</name>
</gene>
<feature type="compositionally biased region" description="Polar residues" evidence="5">
    <location>
        <begin position="858"/>
        <end position="867"/>
    </location>
</feature>
<feature type="region of interest" description="Disordered" evidence="5">
    <location>
        <begin position="795"/>
        <end position="823"/>
    </location>
</feature>
<dbReference type="SMR" id="G4YIB3"/>
<dbReference type="STRING" id="1094619.G4YIB3"/>
<feature type="transmembrane region" description="Helical" evidence="6">
    <location>
        <begin position="1693"/>
        <end position="1713"/>
    </location>
</feature>
<dbReference type="EMBL" id="JH159151">
    <property type="protein sequence ID" value="EGZ27496.1"/>
    <property type="molecule type" value="Genomic_DNA"/>
</dbReference>
<dbReference type="InterPro" id="IPR017455">
    <property type="entry name" value="Znf_FYVE-rel"/>
</dbReference>
<dbReference type="OMA" id="ENMLIPH"/>
<feature type="domain" description="FYVE-type" evidence="7">
    <location>
        <begin position="1541"/>
        <end position="1597"/>
    </location>
</feature>
<dbReference type="InParanoid" id="G4YIB3"/>
<dbReference type="Proteomes" id="UP000002640">
    <property type="component" value="Unassembled WGS sequence"/>
</dbReference>
<dbReference type="KEGG" id="psoj:PHYSODRAFT_308730"/>
<dbReference type="GO" id="GO:1990130">
    <property type="term" value="C:GATOR1 complex"/>
    <property type="evidence" value="ECO:0007669"/>
    <property type="project" value="TreeGrafter"/>
</dbReference>
<sequence length="1715" mass="192230">MRRRYERRRAAKAKAAAAAAAEKAAPNASDGSLASADAPTAATTATHTPTAKKRQTTVHAAAQIKLHVHGHEFQSGEEIVLNPDSFPQLKELIWKDYAVEVFHPEHAQGDADLAEGSPQNHLLLEIPESSAAPLKGKMQVSVLKDTAAIFQLAPFKDVTVRFLPKTQVEVDFVEVSLKDQFMSRRDLMYLKKSMVGTALYVGKTIRVQGTRWQVLDVRSGGEKVRSGVISDNTKFTFRSRTSRIMWLVQVSPEMWDMANSGMLYLEIFLTVVRNVLKKWMKHKVSHSLTILFYSRCFYPEMDQDRISTASGGYYSHGNYTSNRRPARSAADERESSFPYERSDCFSVGVDEDGRHYQDFYKLVAFDSIITDVQPLLVKLKEEMNAFPRECGWRSPADFYVSSFSPVESVDNESGPRPGVPSNARDGNLLEAVNLVLNIFEKHHIDRDLSRSGQSVVLITPGNGIFSVNKRLSEITEQRMMDHGIGIDLISLASRPLHKCPLFLFKQSDLSELKVPGKKEGNPANELCLCNNNPHGSKNGYQRRSHTGSNDAVTDSQSAVADIGVSSMRTGQLCKYCLQRMKNRKNYIVPLWIPLWFVQENMLIPHDCPLDEDITQFCDVCAPKNSKNKVFEPLPMCRMFKDNDLTHFGYLSLPKPLECLLNGFQVSESSLSDDDRGNDVFGTTPSAGGSTYGDVILAGLNSDLVRARASSMSCSDDSLSYDGEVVTKVRTFSLTEQNKLLQEYERYDDEVFGFAPAPKLAQKSSDSDISVRLATTPPMRPGMSYLNSMVKKRTGTIGFQSGSAGNGNENGSSNSGGARWRQYEQREPSPLNVDMTEYRGSLEAKVGSLDDDRDKPRITSGSFPNTFQMGDGSGPNHTPFTTSPVLRPADAAVKEDIFHSQAFMLKQLTSNQRRWSQVRPYEDQQFKIAQNVLKWRSLCFPALLPLASDFMPAAKELQAHYTESFYSVMLPERDEQNGVTFRDYRELVMEMVAQRLSQDFQLVSGEDSSEVGDKDGTVFRLSMGHRIHEIVYNEETQTIDVKRYLQKVTTRSDVDIMEYRYSLWSPVVDRFVTVAQEFRKYPQIEYQWNHLDQLICGYIDDMSEGIRYKRSLYCLLPPRLGGSDVGDQENLRDYTEGCRKFLEFLRAKADASTGFPNVKLSTDWRKGIMTSGTDAFKRVGQRSVKMLLQTNDAVTSQNWIIAKVDTEVLPTQCYHVEIQWLVCRSSLVDDLITAISRRAKQLGLELQKVTENGISSNLDLHPLNCPIFLKIDDAFERRMVEKALVERFDFCCEALHPIPFTHLNHNAEYAIVAQEPRPPRARRMISYYRQYVHRSLACFARMTQTGLVWISNQKVHDDEIQPIFDELRQYIESLQVARSSLMGVIDDMFEPTAAAAAPPPTTDEQRPASPLPEDPAASSDDKKFLQAASRSTSSCSEEEEKENSPAAINVVVRNAADLRSDPKRAAAAAAVAAESLADPSAAGRVLRRADCRCMMGIAAPEPSSPSLRHARVAPGNLFRRMSAQAMGMEAAALCHRSHWVPKSSRSNCSNCRRSFRLWAGKHHCRLCGEIVCGACSTKRILFQKKSVRTCDDCVDANVQNISEINRRRSTPEFLRAHTSPAAFDDDDDDRYQRLSLPLRAASSRGLHRHHSSLATSMATPLGSQRGTGNTEAETSSTELRIMNYRVTFSWQTQVMSLVIAALVVSIACALKLMAQV</sequence>
<evidence type="ECO:0000256" key="1">
    <source>
        <dbReference type="ARBA" id="ARBA00022723"/>
    </source>
</evidence>
<keyword evidence="6" id="KW-1133">Transmembrane helix</keyword>
<dbReference type="GO" id="GO:0008270">
    <property type="term" value="F:zinc ion binding"/>
    <property type="evidence" value="ECO:0007669"/>
    <property type="project" value="UniProtKB-KW"/>
</dbReference>
<feature type="region of interest" description="Disordered" evidence="5">
    <location>
        <begin position="1641"/>
        <end position="1674"/>
    </location>
</feature>
<keyword evidence="2 4" id="KW-0863">Zinc-finger</keyword>
<feature type="compositionally biased region" description="Basic residues" evidence="5">
    <location>
        <begin position="1"/>
        <end position="12"/>
    </location>
</feature>
<keyword evidence="3" id="KW-0862">Zinc</keyword>
<keyword evidence="6" id="KW-0472">Membrane</keyword>
<dbReference type="PANTHER" id="PTHR13179">
    <property type="entry name" value="DEP DOMAIN CONTAINING PROTEIN 5"/>
    <property type="match status" value="1"/>
</dbReference>
<accession>G4YIB3</accession>
<feature type="compositionally biased region" description="Basic and acidic residues" evidence="5">
    <location>
        <begin position="846"/>
        <end position="856"/>
    </location>
</feature>
<dbReference type="PANTHER" id="PTHR13179:SF8">
    <property type="entry name" value="GATOR COMPLEX PROTEIN DEPDC5"/>
    <property type="match status" value="1"/>
</dbReference>
<evidence type="ECO:0000256" key="5">
    <source>
        <dbReference type="SAM" id="MobiDB-lite"/>
    </source>
</evidence>